<dbReference type="AlphaFoldDB" id="A0A0D3E876"/>
<reference evidence="2" key="2">
    <citation type="submission" date="2015-03" db="UniProtKB">
        <authorList>
            <consortium name="EnsemblPlants"/>
        </authorList>
    </citation>
    <scope>IDENTIFICATION</scope>
</reference>
<protein>
    <submittedName>
        <fullName evidence="2">Uncharacterized protein</fullName>
    </submittedName>
</protein>
<feature type="region of interest" description="Disordered" evidence="1">
    <location>
        <begin position="1"/>
        <end position="32"/>
    </location>
</feature>
<dbReference type="HOGENOM" id="CLU_1257649_0_0_1"/>
<dbReference type="EnsemblPlants" id="Bo9g077880.1">
    <property type="protein sequence ID" value="Bo9g077880.1"/>
    <property type="gene ID" value="Bo9g077880"/>
</dbReference>
<evidence type="ECO:0000313" key="2">
    <source>
        <dbReference type="EnsemblPlants" id="Bo9g077880.1"/>
    </source>
</evidence>
<proteinExistence type="predicted"/>
<dbReference type="Gramene" id="Bo9g077880.1">
    <property type="protein sequence ID" value="Bo9g077880.1"/>
    <property type="gene ID" value="Bo9g077880"/>
</dbReference>
<keyword evidence="3" id="KW-1185">Reference proteome</keyword>
<sequence length="220" mass="24381">MRPHGRLALPPSRSPRATGMRLPASFPTRSPRTTGVASLAVATGDRRRLPRGRHGRPACVSLTVATGDLRRLPRGRLPRGRHRRPAHVFLAVATGDRRRLLRENPGPQGKLWFPNFPLITEINGANFDSHSLALEGGGLRITLTHSHKTLDQNDVWKYERQNRSCNNAGKTTPAATSPIANTYANTEVLEKNRKPSHEFSPQEVLRNELAISLSKHKVKG</sequence>
<reference evidence="2 3" key="1">
    <citation type="journal article" date="2014" name="Genome Biol.">
        <title>Transcriptome and methylome profiling reveals relics of genome dominance in the mesopolyploid Brassica oleracea.</title>
        <authorList>
            <person name="Parkin I.A."/>
            <person name="Koh C."/>
            <person name="Tang H."/>
            <person name="Robinson S.J."/>
            <person name="Kagale S."/>
            <person name="Clarke W.E."/>
            <person name="Town C.D."/>
            <person name="Nixon J."/>
            <person name="Krishnakumar V."/>
            <person name="Bidwell S.L."/>
            <person name="Denoeud F."/>
            <person name="Belcram H."/>
            <person name="Links M.G."/>
            <person name="Just J."/>
            <person name="Clarke C."/>
            <person name="Bender T."/>
            <person name="Huebert T."/>
            <person name="Mason A.S."/>
            <person name="Pires J.C."/>
            <person name="Barker G."/>
            <person name="Moore J."/>
            <person name="Walley P.G."/>
            <person name="Manoli S."/>
            <person name="Batley J."/>
            <person name="Edwards D."/>
            <person name="Nelson M.N."/>
            <person name="Wang X."/>
            <person name="Paterson A.H."/>
            <person name="King G."/>
            <person name="Bancroft I."/>
            <person name="Chalhoub B."/>
            <person name="Sharpe A.G."/>
        </authorList>
    </citation>
    <scope>NUCLEOTIDE SEQUENCE</scope>
    <source>
        <strain evidence="2 3">cv. TO1000</strain>
    </source>
</reference>
<dbReference type="Proteomes" id="UP000032141">
    <property type="component" value="Chromosome C9"/>
</dbReference>
<accession>A0A0D3E876</accession>
<organism evidence="2 3">
    <name type="scientific">Brassica oleracea var. oleracea</name>
    <dbReference type="NCBI Taxonomy" id="109376"/>
    <lineage>
        <taxon>Eukaryota</taxon>
        <taxon>Viridiplantae</taxon>
        <taxon>Streptophyta</taxon>
        <taxon>Embryophyta</taxon>
        <taxon>Tracheophyta</taxon>
        <taxon>Spermatophyta</taxon>
        <taxon>Magnoliopsida</taxon>
        <taxon>eudicotyledons</taxon>
        <taxon>Gunneridae</taxon>
        <taxon>Pentapetalae</taxon>
        <taxon>rosids</taxon>
        <taxon>malvids</taxon>
        <taxon>Brassicales</taxon>
        <taxon>Brassicaceae</taxon>
        <taxon>Brassiceae</taxon>
        <taxon>Brassica</taxon>
    </lineage>
</organism>
<evidence type="ECO:0000256" key="1">
    <source>
        <dbReference type="SAM" id="MobiDB-lite"/>
    </source>
</evidence>
<evidence type="ECO:0000313" key="3">
    <source>
        <dbReference type="Proteomes" id="UP000032141"/>
    </source>
</evidence>
<name>A0A0D3E876_BRAOL</name>